<accession>A0A4C1YZ37</accession>
<name>A0A4C1YZ37_EUMVA</name>
<sequence>MKASEQINDGASAPAAGATEVIQVDDVIASTSRLDCIDTPRMPSVLRHVKILQFHTSGESALNANVDSMKNVRGASPP</sequence>
<dbReference type="OrthoDB" id="8240057at2759"/>
<evidence type="ECO:0000313" key="1">
    <source>
        <dbReference type="EMBL" id="GBP80213.1"/>
    </source>
</evidence>
<dbReference type="AlphaFoldDB" id="A0A4C1YZ37"/>
<organism evidence="1 2">
    <name type="scientific">Eumeta variegata</name>
    <name type="common">Bagworm moth</name>
    <name type="synonym">Eumeta japonica</name>
    <dbReference type="NCBI Taxonomy" id="151549"/>
    <lineage>
        <taxon>Eukaryota</taxon>
        <taxon>Metazoa</taxon>
        <taxon>Ecdysozoa</taxon>
        <taxon>Arthropoda</taxon>
        <taxon>Hexapoda</taxon>
        <taxon>Insecta</taxon>
        <taxon>Pterygota</taxon>
        <taxon>Neoptera</taxon>
        <taxon>Endopterygota</taxon>
        <taxon>Lepidoptera</taxon>
        <taxon>Glossata</taxon>
        <taxon>Ditrysia</taxon>
        <taxon>Tineoidea</taxon>
        <taxon>Psychidae</taxon>
        <taxon>Oiketicinae</taxon>
        <taxon>Eumeta</taxon>
    </lineage>
</organism>
<reference evidence="1 2" key="1">
    <citation type="journal article" date="2019" name="Commun. Biol.">
        <title>The bagworm genome reveals a unique fibroin gene that provides high tensile strength.</title>
        <authorList>
            <person name="Kono N."/>
            <person name="Nakamura H."/>
            <person name="Ohtoshi R."/>
            <person name="Tomita M."/>
            <person name="Numata K."/>
            <person name="Arakawa K."/>
        </authorList>
    </citation>
    <scope>NUCLEOTIDE SEQUENCE [LARGE SCALE GENOMIC DNA]</scope>
</reference>
<gene>
    <name evidence="1" type="ORF">EVAR_100090_1</name>
</gene>
<dbReference type="EMBL" id="BGZK01001450">
    <property type="protein sequence ID" value="GBP80213.1"/>
    <property type="molecule type" value="Genomic_DNA"/>
</dbReference>
<dbReference type="Proteomes" id="UP000299102">
    <property type="component" value="Unassembled WGS sequence"/>
</dbReference>
<keyword evidence="2" id="KW-1185">Reference proteome</keyword>
<protein>
    <submittedName>
        <fullName evidence="1">Uncharacterized protein</fullName>
    </submittedName>
</protein>
<proteinExistence type="predicted"/>
<evidence type="ECO:0000313" key="2">
    <source>
        <dbReference type="Proteomes" id="UP000299102"/>
    </source>
</evidence>
<comment type="caution">
    <text evidence="1">The sequence shown here is derived from an EMBL/GenBank/DDBJ whole genome shotgun (WGS) entry which is preliminary data.</text>
</comment>